<proteinExistence type="predicted"/>
<evidence type="ECO:0000313" key="1">
    <source>
        <dbReference type="EMBL" id="RVT56441.1"/>
    </source>
</evidence>
<sequence length="104" mass="12456">MLETVKEIAQELNWNVESLYTKISTLTDIEVKLYQLRDDMEDVQRKGDEKAYYQEHFREIRILSELMNYCMKDLNKVFENTDRLQENLHQKVVNPVAGNDRARC</sequence>
<name>A0A437K2X4_9BACI</name>
<accession>A0A437K2X4</accession>
<dbReference type="EMBL" id="RZTZ01000029">
    <property type="protein sequence ID" value="RVT56441.1"/>
    <property type="molecule type" value="Genomic_DNA"/>
</dbReference>
<protein>
    <submittedName>
        <fullName evidence="1">Uncharacterized protein</fullName>
    </submittedName>
</protein>
<comment type="caution">
    <text evidence="1">The sequence shown here is derived from an EMBL/GenBank/DDBJ whole genome shotgun (WGS) entry which is preliminary data.</text>
</comment>
<dbReference type="AlphaFoldDB" id="A0A437K2X4"/>
<dbReference type="Proteomes" id="UP000288024">
    <property type="component" value="Unassembled WGS sequence"/>
</dbReference>
<keyword evidence="2" id="KW-1185">Reference proteome</keyword>
<dbReference type="RefSeq" id="WP_127742889.1">
    <property type="nucleotide sequence ID" value="NZ_RZTZ01000029.1"/>
</dbReference>
<reference evidence="1 2" key="1">
    <citation type="submission" date="2019-01" db="EMBL/GenBank/DDBJ databases">
        <title>Bacillus sp. M5HDSG1-1, whole genome shotgun sequence.</title>
        <authorList>
            <person name="Tuo L."/>
        </authorList>
    </citation>
    <scope>NUCLEOTIDE SEQUENCE [LARGE SCALE GENOMIC DNA]</scope>
    <source>
        <strain evidence="1 2">M5HDSG1-1</strain>
    </source>
</reference>
<organism evidence="1 2">
    <name type="scientific">Niallia taxi</name>
    <dbReference type="NCBI Taxonomy" id="2499688"/>
    <lineage>
        <taxon>Bacteria</taxon>
        <taxon>Bacillati</taxon>
        <taxon>Bacillota</taxon>
        <taxon>Bacilli</taxon>
        <taxon>Bacillales</taxon>
        <taxon>Bacillaceae</taxon>
        <taxon>Niallia</taxon>
    </lineage>
</organism>
<gene>
    <name evidence="1" type="ORF">EM808_27525</name>
</gene>
<evidence type="ECO:0000313" key="2">
    <source>
        <dbReference type="Proteomes" id="UP000288024"/>
    </source>
</evidence>